<evidence type="ECO:0000259" key="1">
    <source>
        <dbReference type="Pfam" id="PF01471"/>
    </source>
</evidence>
<protein>
    <submittedName>
        <fullName evidence="3">Lytic murein transglycosylase</fullName>
    </submittedName>
</protein>
<dbReference type="InterPro" id="IPR023346">
    <property type="entry name" value="Lysozyme-like_dom_sf"/>
</dbReference>
<dbReference type="PANTHER" id="PTHR30163:SF8">
    <property type="entry name" value="LYTIC MUREIN TRANSGLYCOSYLASE"/>
    <property type="match status" value="1"/>
</dbReference>
<accession>A0ABT8SHV4</accession>
<evidence type="ECO:0000313" key="4">
    <source>
        <dbReference type="Proteomes" id="UP001169063"/>
    </source>
</evidence>
<dbReference type="PANTHER" id="PTHR30163">
    <property type="entry name" value="MEMBRANE-BOUND LYTIC MUREIN TRANSGLYCOSYLASE B"/>
    <property type="match status" value="1"/>
</dbReference>
<evidence type="ECO:0000259" key="2">
    <source>
        <dbReference type="Pfam" id="PF13406"/>
    </source>
</evidence>
<name>A0ABT8SHV4_9CAUL</name>
<dbReference type="InterPro" id="IPR002477">
    <property type="entry name" value="Peptidoglycan-bd-like"/>
</dbReference>
<keyword evidence="4" id="KW-1185">Reference proteome</keyword>
<dbReference type="RefSeq" id="WP_302108381.1">
    <property type="nucleotide sequence ID" value="NZ_JAUKTR010000001.1"/>
</dbReference>
<dbReference type="CDD" id="cd13399">
    <property type="entry name" value="Slt35-like"/>
    <property type="match status" value="1"/>
</dbReference>
<feature type="domain" description="Peptidoglycan binding-like" evidence="1">
    <location>
        <begin position="371"/>
        <end position="426"/>
    </location>
</feature>
<reference evidence="3" key="1">
    <citation type="submission" date="2023-07" db="EMBL/GenBank/DDBJ databases">
        <title>Brevundimonas soil sp. nov., isolated from the soil of chemical plant.</title>
        <authorList>
            <person name="Wu N."/>
        </authorList>
    </citation>
    <scope>NUCLEOTIDE SEQUENCE</scope>
    <source>
        <strain evidence="3">XZ-24</strain>
    </source>
</reference>
<dbReference type="SUPFAM" id="SSF53955">
    <property type="entry name" value="Lysozyme-like"/>
    <property type="match status" value="1"/>
</dbReference>
<organism evidence="3 4">
    <name type="scientific">Peiella sedimenti</name>
    <dbReference type="NCBI Taxonomy" id="3061083"/>
    <lineage>
        <taxon>Bacteria</taxon>
        <taxon>Pseudomonadati</taxon>
        <taxon>Pseudomonadota</taxon>
        <taxon>Alphaproteobacteria</taxon>
        <taxon>Caulobacterales</taxon>
        <taxon>Caulobacteraceae</taxon>
        <taxon>Peiella</taxon>
    </lineage>
</organism>
<dbReference type="Proteomes" id="UP001169063">
    <property type="component" value="Unassembled WGS sequence"/>
</dbReference>
<dbReference type="Pfam" id="PF01471">
    <property type="entry name" value="PG_binding_1"/>
    <property type="match status" value="1"/>
</dbReference>
<dbReference type="InterPro" id="IPR011970">
    <property type="entry name" value="MltB_2"/>
</dbReference>
<dbReference type="Gene3D" id="1.10.530.10">
    <property type="match status" value="1"/>
</dbReference>
<dbReference type="InterPro" id="IPR043426">
    <property type="entry name" value="MltB-like"/>
</dbReference>
<dbReference type="InterPro" id="IPR036365">
    <property type="entry name" value="PGBD-like_sf"/>
</dbReference>
<dbReference type="InterPro" id="IPR036366">
    <property type="entry name" value="PGBDSf"/>
</dbReference>
<dbReference type="Gene3D" id="1.10.8.350">
    <property type="entry name" value="Bacterial muramidase"/>
    <property type="match status" value="1"/>
</dbReference>
<evidence type="ECO:0000313" key="3">
    <source>
        <dbReference type="EMBL" id="MDO1557956.1"/>
    </source>
</evidence>
<sequence>MDFRLSLIAAVTACAPLTAETPSAPAHMPIGAVAQSTVQAPAPAAPAPSPADAGADSFAASFDAWKQGFLDRKAGENRAAWARELEGLSPDETVVRRDRNQPEFSRSVGDYVNGAVTADRIAQARQAISANAWLSQIEARYGVPAEILVSIWANESAFGRIQGDFDVVRSLATLAWEGRRRDWAEGQLADALTIITSGKAPRSRLKGSWAGAMGQTQFMPDNYLRLGEDGDGDGVVDIWGSDRDSLASAANLLARAGWKRGQRWALEVELPTGFDYGLAEAERQPWSFWRERGVRLLNGAALTDAEAAEQMTVILPQGADGPAILTLPNHYIIRRYNNSTAYALAVGLLADRAMDRPGISRAWPVETPLSRDQRMSAQRYLQVLGFDPGGVDGIIGTGTRTALRRWQQARGLRADGYLTTAVLEQLQRDAASRL</sequence>
<dbReference type="NCBIfam" id="TIGR02283">
    <property type="entry name" value="MltB_2"/>
    <property type="match status" value="1"/>
</dbReference>
<proteinExistence type="predicted"/>
<comment type="caution">
    <text evidence="3">The sequence shown here is derived from an EMBL/GenBank/DDBJ whole genome shotgun (WGS) entry which is preliminary data.</text>
</comment>
<dbReference type="Gene3D" id="1.10.101.10">
    <property type="entry name" value="PGBD-like superfamily/PGBD"/>
    <property type="match status" value="1"/>
</dbReference>
<dbReference type="SUPFAM" id="SSF47090">
    <property type="entry name" value="PGBD-like"/>
    <property type="match status" value="1"/>
</dbReference>
<dbReference type="Pfam" id="PF13406">
    <property type="entry name" value="SLT_2"/>
    <property type="match status" value="1"/>
</dbReference>
<dbReference type="InterPro" id="IPR031304">
    <property type="entry name" value="SLT_2"/>
</dbReference>
<dbReference type="EMBL" id="JAUKTR010000001">
    <property type="protein sequence ID" value="MDO1557956.1"/>
    <property type="molecule type" value="Genomic_DNA"/>
</dbReference>
<gene>
    <name evidence="3" type="ORF">Q0812_00765</name>
</gene>
<feature type="domain" description="Transglycosylase SLT" evidence="2">
    <location>
        <begin position="62"/>
        <end position="351"/>
    </location>
</feature>